<name>A0AAR5QC93_DENPD</name>
<organism evidence="13 14">
    <name type="scientific">Dendroctonus ponderosae</name>
    <name type="common">Mountain pine beetle</name>
    <dbReference type="NCBI Taxonomy" id="77166"/>
    <lineage>
        <taxon>Eukaryota</taxon>
        <taxon>Metazoa</taxon>
        <taxon>Ecdysozoa</taxon>
        <taxon>Arthropoda</taxon>
        <taxon>Hexapoda</taxon>
        <taxon>Insecta</taxon>
        <taxon>Pterygota</taxon>
        <taxon>Neoptera</taxon>
        <taxon>Endopterygota</taxon>
        <taxon>Coleoptera</taxon>
        <taxon>Polyphaga</taxon>
        <taxon>Cucujiformia</taxon>
        <taxon>Curculionidae</taxon>
        <taxon>Scolytinae</taxon>
        <taxon>Dendroctonus</taxon>
    </lineage>
</organism>
<dbReference type="InterPro" id="IPR013780">
    <property type="entry name" value="Glyco_hydro_b"/>
</dbReference>
<dbReference type="InterPro" id="IPR027291">
    <property type="entry name" value="Glyco_hydro_38_N_sf"/>
</dbReference>
<dbReference type="SUPFAM" id="SSF74650">
    <property type="entry name" value="Galactose mutarotase-like"/>
    <property type="match status" value="1"/>
</dbReference>
<dbReference type="Gene3D" id="3.20.110.10">
    <property type="entry name" value="Glycoside hydrolase 38, N terminal domain"/>
    <property type="match status" value="1"/>
</dbReference>
<dbReference type="Proteomes" id="UP000019118">
    <property type="component" value="Unassembled WGS sequence"/>
</dbReference>
<comment type="similarity">
    <text evidence="2 11">Belongs to the glycosyl hydrolase 38 family.</text>
</comment>
<dbReference type="Gene3D" id="2.60.40.1180">
    <property type="entry name" value="Golgi alpha-mannosidase II"/>
    <property type="match status" value="1"/>
</dbReference>
<dbReference type="SUPFAM" id="SSF88688">
    <property type="entry name" value="Families 57/38 glycoside transferase middle domain"/>
    <property type="match status" value="1"/>
</dbReference>
<comment type="catalytic activity">
    <reaction evidence="1">
        <text>Hydrolysis of terminal, non-reducing alpha-D-mannose residues in alpha-D-mannosides.</text>
        <dbReference type="EC" id="3.2.1.24"/>
    </reaction>
</comment>
<dbReference type="PANTHER" id="PTHR11607:SF3">
    <property type="entry name" value="LYSOSOMAL ALPHA-MANNOSIDASE"/>
    <property type="match status" value="1"/>
</dbReference>
<dbReference type="Gene3D" id="2.70.98.30">
    <property type="entry name" value="Golgi alpha-mannosidase II, domain 4"/>
    <property type="match status" value="1"/>
</dbReference>
<dbReference type="SMART" id="SM00872">
    <property type="entry name" value="Alpha-mann_mid"/>
    <property type="match status" value="1"/>
</dbReference>
<evidence type="ECO:0000313" key="14">
    <source>
        <dbReference type="Proteomes" id="UP000019118"/>
    </source>
</evidence>
<keyword evidence="7 11" id="KW-0862">Zinc</keyword>
<evidence type="ECO:0000259" key="12">
    <source>
        <dbReference type="SMART" id="SM00872"/>
    </source>
</evidence>
<dbReference type="FunFam" id="2.60.40.1180:FF:000018">
    <property type="entry name" value="Alpha-mannosidase"/>
    <property type="match status" value="1"/>
</dbReference>
<dbReference type="FunFam" id="1.20.1270.50:FF:000002">
    <property type="entry name" value="Alpha-mannosidase"/>
    <property type="match status" value="1"/>
</dbReference>
<dbReference type="AlphaFoldDB" id="A0AAR5QC93"/>
<evidence type="ECO:0000313" key="13">
    <source>
        <dbReference type="EnsemblMetazoa" id="XP_019770786.1"/>
    </source>
</evidence>
<dbReference type="Pfam" id="PF09261">
    <property type="entry name" value="Alpha-mann_mid"/>
    <property type="match status" value="1"/>
</dbReference>
<dbReference type="InterPro" id="IPR050843">
    <property type="entry name" value="Glycosyl_Hydrlase_38"/>
</dbReference>
<dbReference type="PANTHER" id="PTHR11607">
    <property type="entry name" value="ALPHA-MANNOSIDASE"/>
    <property type="match status" value="1"/>
</dbReference>
<evidence type="ECO:0000256" key="7">
    <source>
        <dbReference type="ARBA" id="ARBA00022833"/>
    </source>
</evidence>
<evidence type="ECO:0000256" key="1">
    <source>
        <dbReference type="ARBA" id="ARBA00000365"/>
    </source>
</evidence>
<reference evidence="14" key="1">
    <citation type="journal article" date="2013" name="Genome Biol.">
        <title>Draft genome of the mountain pine beetle, Dendroctonus ponderosae Hopkins, a major forest pest.</title>
        <authorList>
            <person name="Keeling C.I."/>
            <person name="Yuen M.M."/>
            <person name="Liao N.Y."/>
            <person name="Docking T.R."/>
            <person name="Chan S.K."/>
            <person name="Taylor G.A."/>
            <person name="Palmquist D.L."/>
            <person name="Jackman S.D."/>
            <person name="Nguyen A."/>
            <person name="Li M."/>
            <person name="Henderson H."/>
            <person name="Janes J.K."/>
            <person name="Zhao Y."/>
            <person name="Pandoh P."/>
            <person name="Moore R."/>
            <person name="Sperling F.A."/>
            <person name="Huber D.P."/>
            <person name="Birol I."/>
            <person name="Jones S.J."/>
            <person name="Bohlmann J."/>
        </authorList>
    </citation>
    <scope>NUCLEOTIDE SEQUENCE</scope>
</reference>
<keyword evidence="9" id="KW-0325">Glycoprotein</keyword>
<dbReference type="InterPro" id="IPR015341">
    <property type="entry name" value="Glyco_hydro_38_cen"/>
</dbReference>
<accession>A0AAR5QC93</accession>
<dbReference type="EnsemblMetazoa" id="XM_019915227.1">
    <property type="protein sequence ID" value="XP_019770786.1"/>
    <property type="gene ID" value="LOC109544851"/>
</dbReference>
<feature type="signal peptide" evidence="11">
    <location>
        <begin position="1"/>
        <end position="18"/>
    </location>
</feature>
<dbReference type="SUPFAM" id="SSF88713">
    <property type="entry name" value="Glycoside hydrolase/deacetylase"/>
    <property type="match status" value="1"/>
</dbReference>
<evidence type="ECO:0000256" key="11">
    <source>
        <dbReference type="RuleBase" id="RU361199"/>
    </source>
</evidence>
<evidence type="ECO:0000256" key="6">
    <source>
        <dbReference type="ARBA" id="ARBA00022801"/>
    </source>
</evidence>
<dbReference type="Pfam" id="PF21260">
    <property type="entry name" value="Laman-like_dom"/>
    <property type="match status" value="1"/>
</dbReference>
<dbReference type="InterPro" id="IPR000602">
    <property type="entry name" value="Glyco_hydro_38_N"/>
</dbReference>
<dbReference type="InterPro" id="IPR048534">
    <property type="entry name" value="Man2a1-like_dom"/>
</dbReference>
<dbReference type="Gene3D" id="1.20.1270.50">
    <property type="entry name" value="Glycoside hydrolase family 38, central domain"/>
    <property type="match status" value="2"/>
</dbReference>
<dbReference type="GO" id="GO:0005764">
    <property type="term" value="C:lysosome"/>
    <property type="evidence" value="ECO:0007669"/>
    <property type="project" value="TreeGrafter"/>
</dbReference>
<sequence>MGLLKVLVSSLLFFSVQSVPVSLLDKEINCGYQACAPIKDEHINVHLVAHSHDDVGWVKTVDQYYYGVQVGTYVGAVQYIYQSVLDSLKRSKDRRFIVVETAYFWKWWKLQSDQTRAEFTQLVMDGQIEFTGGGWSMNDEAVTHYQSTIDQMTWGLRILNETFGDCGHPKAGWQIDPFGHSSEMASIFSQMGYDGLVLGRIDFQDKISRKANSSLDFVWRGSASLGEEADIYTSVLYDLYDAPSQFCFEMSCNTQPLIDDLDSAEYNMDSRARLFVDSFVNVAAKSYSTSNVLVPMGQDFAYQNAEMWFMNMDKLIKYLNENEVDGQKFNVMYSTPACYIYAVHNESKGVISNDLKTDDFFPYASAEYAYWTGFYTSRPQLKRFERTGNNYLQVSKQLSATAGLSSEHELELNSLREAMGVMQHHDAITGTEKENVANDYEKQLHSAIRKCDNLTTTALANLINKDHPTFEHCLLANISQCEFSESSERFVVTVYNPLSRYVNKYVRVPVWGKSYQVQEPSGGGQTVQIIPIHPKILKIPGRTSNATLELVFQARNVPPLGFKSFYVQRAEGDDVTALDNGTFCIHYDNVGLDVDPTAGIVGKIHFENNVTVDINQTFQYYAGSVDKAKPSGAYIFRRDPEIPLENVADFVQSNKLYPGRLVTELQQVYNDMVSQTVRLYHDEKFVEFDWIVGSLPNFKLNGREVITKYSTQLDSNGTFYTDSNGREMLKRVRDFRPTWKVDLKEPEPGNYYPVTSKITLQDPRKNIQFSVLTDRAEGGTSLEDGQIELMLHRSTQADDNKGVEEKLFDWAYYTGVVVRGLHYMVAGHINPTSEEEQTIVALERDIAERKLLDAWTFISIPNEDSFEQYQLENRMEFSGLEFSLPANLHVLTLEPWGDSTFLLRLEHLFAKDEDQYLSQPAAVNLSELFTTFNIISVRETTLSGNEWIDEARRMRFRSGNQPQVDDEQDQLLSDDEFEITLKPMQIRTFVIKTEAKLFYM</sequence>
<dbReference type="Pfam" id="PF01074">
    <property type="entry name" value="Glyco_hydro_38N"/>
    <property type="match status" value="1"/>
</dbReference>
<dbReference type="KEGG" id="dpa:109544851"/>
<evidence type="ECO:0000256" key="9">
    <source>
        <dbReference type="ARBA" id="ARBA00023180"/>
    </source>
</evidence>
<dbReference type="InterPro" id="IPR028995">
    <property type="entry name" value="Glyco_hydro_57/38_cen_sf"/>
</dbReference>
<evidence type="ECO:0000256" key="5">
    <source>
        <dbReference type="ARBA" id="ARBA00022729"/>
    </source>
</evidence>
<reference evidence="13" key="2">
    <citation type="submission" date="2024-08" db="UniProtKB">
        <authorList>
            <consortium name="EnsemblMetazoa"/>
        </authorList>
    </citation>
    <scope>IDENTIFICATION</scope>
</reference>
<dbReference type="CDD" id="cd10810">
    <property type="entry name" value="GH38N_AMII_LAM_like"/>
    <property type="match status" value="1"/>
</dbReference>
<keyword evidence="4 11" id="KW-0479">Metal-binding</keyword>
<feature type="domain" description="Glycoside hydrolase family 38 central" evidence="12">
    <location>
        <begin position="369"/>
        <end position="444"/>
    </location>
</feature>
<dbReference type="InterPro" id="IPR011682">
    <property type="entry name" value="Glyco_hydro_38_C"/>
</dbReference>
<dbReference type="Gene3D" id="2.60.40.1360">
    <property type="match status" value="1"/>
</dbReference>
<keyword evidence="10 11" id="KW-0326">Glycosidase</keyword>
<dbReference type="Pfam" id="PF07748">
    <property type="entry name" value="Glyco_hydro_38C"/>
    <property type="match status" value="1"/>
</dbReference>
<dbReference type="Pfam" id="PF17677">
    <property type="entry name" value="Glyco_hydro38C2"/>
    <property type="match status" value="1"/>
</dbReference>
<evidence type="ECO:0000256" key="10">
    <source>
        <dbReference type="ARBA" id="ARBA00023295"/>
    </source>
</evidence>
<dbReference type="EC" id="3.2.1.-" evidence="11"/>
<evidence type="ECO:0000256" key="4">
    <source>
        <dbReference type="ARBA" id="ARBA00022723"/>
    </source>
</evidence>
<evidence type="ECO:0000256" key="2">
    <source>
        <dbReference type="ARBA" id="ARBA00009792"/>
    </source>
</evidence>
<dbReference type="InterPro" id="IPR011330">
    <property type="entry name" value="Glyco_hydro/deAcase_b/a-brl"/>
</dbReference>
<keyword evidence="5 11" id="KW-0732">Signal</keyword>
<dbReference type="GO" id="GO:0006013">
    <property type="term" value="P:mannose metabolic process"/>
    <property type="evidence" value="ECO:0007669"/>
    <property type="project" value="InterPro"/>
</dbReference>
<evidence type="ECO:0000256" key="8">
    <source>
        <dbReference type="ARBA" id="ARBA00023157"/>
    </source>
</evidence>
<feature type="chain" id="PRO_5043110656" description="Alpha-mannosidase" evidence="11">
    <location>
        <begin position="19"/>
        <end position="1000"/>
    </location>
</feature>
<keyword evidence="6 11" id="KW-0378">Hydrolase</keyword>
<comment type="cofactor">
    <cofactor evidence="11">
        <name>Zn(2+)</name>
        <dbReference type="ChEBI" id="CHEBI:29105"/>
    </cofactor>
    <text evidence="11">Binds 1 zinc ion per subunit.</text>
</comment>
<dbReference type="InterPro" id="IPR041147">
    <property type="entry name" value="GH38_C"/>
</dbReference>
<protein>
    <recommendedName>
        <fullName evidence="3 11">Alpha-mannosidase</fullName>
        <ecNumber evidence="11">3.2.1.-</ecNumber>
    </recommendedName>
</protein>
<dbReference type="GO" id="GO:0046872">
    <property type="term" value="F:metal ion binding"/>
    <property type="evidence" value="ECO:0007669"/>
    <property type="project" value="UniProtKB-KW"/>
</dbReference>
<keyword evidence="8" id="KW-1015">Disulfide bond</keyword>
<proteinExistence type="inferred from homology"/>
<dbReference type="FunFam" id="3.20.110.10:FF:000001">
    <property type="entry name" value="Alpha-mannosidase"/>
    <property type="match status" value="1"/>
</dbReference>
<dbReference type="FunFam" id="1.20.1270.50:FF:000003">
    <property type="entry name" value="Alpha-mannosidase"/>
    <property type="match status" value="1"/>
</dbReference>
<dbReference type="GeneID" id="109544851"/>
<dbReference type="RefSeq" id="XP_019770786.1">
    <property type="nucleotide sequence ID" value="XM_019915227.2"/>
</dbReference>
<dbReference type="GO" id="GO:0030246">
    <property type="term" value="F:carbohydrate binding"/>
    <property type="evidence" value="ECO:0007669"/>
    <property type="project" value="InterPro"/>
</dbReference>
<dbReference type="GO" id="GO:0004559">
    <property type="term" value="F:alpha-mannosidase activity"/>
    <property type="evidence" value="ECO:0007669"/>
    <property type="project" value="UniProtKB-EC"/>
</dbReference>
<dbReference type="InterPro" id="IPR037094">
    <property type="entry name" value="Glyco_hydro_38_cen_sf"/>
</dbReference>
<evidence type="ECO:0000256" key="3">
    <source>
        <dbReference type="ARBA" id="ARBA00012752"/>
    </source>
</evidence>
<dbReference type="InterPro" id="IPR011013">
    <property type="entry name" value="Gal_mutarotase_sf_dom"/>
</dbReference>
<keyword evidence="14" id="KW-1185">Reference proteome</keyword>